<organism evidence="1 2">
    <name type="scientific">Stephania yunnanensis</name>
    <dbReference type="NCBI Taxonomy" id="152371"/>
    <lineage>
        <taxon>Eukaryota</taxon>
        <taxon>Viridiplantae</taxon>
        <taxon>Streptophyta</taxon>
        <taxon>Embryophyta</taxon>
        <taxon>Tracheophyta</taxon>
        <taxon>Spermatophyta</taxon>
        <taxon>Magnoliopsida</taxon>
        <taxon>Ranunculales</taxon>
        <taxon>Menispermaceae</taxon>
        <taxon>Menispermoideae</taxon>
        <taxon>Cissampelideae</taxon>
        <taxon>Stephania</taxon>
    </lineage>
</organism>
<dbReference type="PANTHER" id="PTHR10775:SF185">
    <property type="entry name" value="OS08G0208400 PROTEIN"/>
    <property type="match status" value="1"/>
</dbReference>
<dbReference type="InterPro" id="IPR004242">
    <property type="entry name" value="Transposase_21"/>
</dbReference>
<keyword evidence="2" id="KW-1185">Reference proteome</keyword>
<evidence type="ECO:0000313" key="2">
    <source>
        <dbReference type="Proteomes" id="UP001420932"/>
    </source>
</evidence>
<dbReference type="Proteomes" id="UP001420932">
    <property type="component" value="Unassembled WGS sequence"/>
</dbReference>
<gene>
    <name evidence="1" type="ORF">Syun_012430</name>
</gene>
<comment type="caution">
    <text evidence="1">The sequence shown here is derived from an EMBL/GenBank/DDBJ whole genome shotgun (WGS) entry which is preliminary data.</text>
</comment>
<dbReference type="PANTHER" id="PTHR10775">
    <property type="entry name" value="OS08G0208400 PROTEIN"/>
    <property type="match status" value="1"/>
</dbReference>
<protein>
    <recommendedName>
        <fullName evidence="3">Transposase</fullName>
    </recommendedName>
</protein>
<proteinExistence type="predicted"/>
<dbReference type="Pfam" id="PF02992">
    <property type="entry name" value="Transposase_21"/>
    <property type="match status" value="1"/>
</dbReference>
<evidence type="ECO:0008006" key="3">
    <source>
        <dbReference type="Google" id="ProtNLM"/>
    </source>
</evidence>
<name>A0AAP0K0G4_9MAGN</name>
<evidence type="ECO:0000313" key="1">
    <source>
        <dbReference type="EMBL" id="KAK9143030.1"/>
    </source>
</evidence>
<dbReference type="EMBL" id="JBBNAF010000005">
    <property type="protein sequence ID" value="KAK9143030.1"/>
    <property type="molecule type" value="Genomic_DNA"/>
</dbReference>
<accession>A0AAP0K0G4</accession>
<reference evidence="1 2" key="1">
    <citation type="submission" date="2024-01" db="EMBL/GenBank/DDBJ databases">
        <title>Genome assemblies of Stephania.</title>
        <authorList>
            <person name="Yang L."/>
        </authorList>
    </citation>
    <scope>NUCLEOTIDE SEQUENCE [LARGE SCALE GENOMIC DNA]</scope>
    <source>
        <strain evidence="1">YNDBR</strain>
        <tissue evidence="1">Leaf</tissue>
    </source>
</reference>
<sequence length="263" mass="30821">MLLKLLTKCFPNANIPSCYLEANKKLHGLGLGYNSIHACKYDCALFWKEYEGYDFCPECGESRWKRKDDKDKGIPHKVLHYFPLTPRLKRMYVSRHIAEDTRWHKEKQVDNEGVTRHPADSVVWKQFDSLYPWFAKDPRNIRLGLTTDGFNPFGSIGNSYSMWPIVLMLYNLPLWRCMKESSFIMSLLIPGRNAPSRDIDVYMQPLIAKLKELWEQGVDTYDAFSREVFRLHASILWTMNDFLVYANLSGWSTRGYAGRKHTF</sequence>
<dbReference type="AlphaFoldDB" id="A0AAP0K0G4"/>